<comment type="function">
    <text evidence="2">Catalyzes the condensation of isopentenyl diphosphate (IPP) with allylic pyrophosphates generating different type of terpenoids.</text>
</comment>
<feature type="binding site" evidence="2">
    <location>
        <position position="20"/>
    </location>
    <ligand>
        <name>substrate</name>
    </ligand>
</feature>
<dbReference type="AlphaFoldDB" id="A0A0S1SMT6"/>
<feature type="binding site" evidence="2">
    <location>
        <begin position="16"/>
        <end position="19"/>
    </location>
    <ligand>
        <name>substrate</name>
    </ligand>
</feature>
<sequence>MPKNPDAMHVAIIPDGNRRWARARAWHPWQGHEKAVENFRTITDWCEADPRIGVLTVWCFSTENWKRDPKEVAKLMTIFEDYLQKERPTFQQKRTRLLHSGRKDRIPASLAALIADVEAETAHFSEFTLHLGIDYGGKDEVLRAISKAASPVQSEEKFRALLDHPELPDIDLVIRTSGEQRTSNFFLWQSAYAEWIFLDKLFPDFTTDDLKEAVDGFAKRSRRFGS</sequence>
<evidence type="ECO:0000256" key="1">
    <source>
        <dbReference type="ARBA" id="ARBA00022679"/>
    </source>
</evidence>
<feature type="binding site" evidence="2">
    <location>
        <begin position="61"/>
        <end position="63"/>
    </location>
    <ligand>
        <name>substrate</name>
    </ligand>
</feature>
<dbReference type="Pfam" id="PF01255">
    <property type="entry name" value="Prenyltransf"/>
    <property type="match status" value="1"/>
</dbReference>
<proteinExistence type="inferred from homology"/>
<dbReference type="GO" id="GO:0045547">
    <property type="term" value="F:ditrans,polycis-polyprenyl diphosphate synthase [(2E,6E)-farnesyl diphosphate specific] activity"/>
    <property type="evidence" value="ECO:0007669"/>
    <property type="project" value="TreeGrafter"/>
</dbReference>
<dbReference type="EC" id="2.5.1.-" evidence="2"/>
<comment type="cofactor">
    <cofactor evidence="2">
        <name>Mg(2+)</name>
        <dbReference type="ChEBI" id="CHEBI:18420"/>
    </cofactor>
    <text evidence="2">Binds 2 magnesium ions per subunit.</text>
</comment>
<feature type="binding site" evidence="2">
    <location>
        <position position="194"/>
    </location>
    <ligand>
        <name>Mg(2+)</name>
        <dbReference type="ChEBI" id="CHEBI:18420"/>
    </ligand>
</feature>
<keyword evidence="2" id="KW-0479">Metal-binding</keyword>
<feature type="active site" evidence="2">
    <location>
        <position position="15"/>
    </location>
</feature>
<accession>A0A0S1SMT6</accession>
<dbReference type="InterPro" id="IPR018520">
    <property type="entry name" value="UPP_synth-like_CS"/>
</dbReference>
<comment type="similarity">
    <text evidence="2">Belongs to the UPP synthase family.</text>
</comment>
<feature type="binding site" evidence="2">
    <location>
        <position position="15"/>
    </location>
    <ligand>
        <name>Mg(2+)</name>
        <dbReference type="ChEBI" id="CHEBI:18420"/>
    </ligand>
</feature>
<dbReference type="InterPro" id="IPR036424">
    <property type="entry name" value="UPP_synth-like_sf"/>
</dbReference>
<dbReference type="CDD" id="cd00475">
    <property type="entry name" value="Cis_IPPS"/>
    <property type="match status" value="1"/>
</dbReference>
<protein>
    <recommendedName>
        <fullName evidence="2">Isoprenyl transferase</fullName>
        <ecNumber evidence="2">2.5.1.-</ecNumber>
    </recommendedName>
</protein>
<dbReference type="KEGG" id="prf:PeribacterA2_0667"/>
<dbReference type="InterPro" id="IPR001441">
    <property type="entry name" value="UPP_synth-like"/>
</dbReference>
<accession>A0A0S1SPJ7</accession>
<evidence type="ECO:0000313" key="4">
    <source>
        <dbReference type="Proteomes" id="UP000069135"/>
    </source>
</evidence>
<organism evidence="3 4">
    <name type="scientific">Candidatus Peribacter riflensis</name>
    <dbReference type="NCBI Taxonomy" id="1735162"/>
    <lineage>
        <taxon>Bacteria</taxon>
        <taxon>Candidatus Peregrinibacteriota</taxon>
        <taxon>Candidatus Peribacteria</taxon>
        <taxon>Candidatus Peribacterales</taxon>
        <taxon>Candidatus Peribacteraceae</taxon>
        <taxon>Candidatus Peribacter</taxon>
    </lineage>
</organism>
<reference evidence="4" key="1">
    <citation type="submission" date="2015-10" db="EMBL/GenBank/DDBJ databases">
        <title>Analysis of five complete genome sequences for members of the class Peribacteria in the recently recognized Peregrinibacteria bacterial phylum.</title>
        <authorList>
            <person name="Anantharaman K."/>
            <person name="Brown C.T."/>
            <person name="Burstein D."/>
            <person name="Castelle C.J."/>
            <person name="Probst A.J."/>
            <person name="Thomas B.C."/>
            <person name="Williams K.H."/>
            <person name="Banfield J.F."/>
        </authorList>
    </citation>
    <scope>NUCLEOTIDE SEQUENCE [LARGE SCALE GENOMIC DNA]</scope>
</reference>
<dbReference type="GO" id="GO:0000287">
    <property type="term" value="F:magnesium ion binding"/>
    <property type="evidence" value="ECO:0007669"/>
    <property type="project" value="UniProtKB-UniRule"/>
</dbReference>
<dbReference type="PANTHER" id="PTHR10291:SF0">
    <property type="entry name" value="DEHYDRODOLICHYL DIPHOSPHATE SYNTHASE 2"/>
    <property type="match status" value="1"/>
</dbReference>
<dbReference type="PANTHER" id="PTHR10291">
    <property type="entry name" value="DEHYDRODOLICHYL DIPHOSPHATE SYNTHASE FAMILY MEMBER"/>
    <property type="match status" value="1"/>
</dbReference>
<evidence type="ECO:0000313" key="3">
    <source>
        <dbReference type="EMBL" id="ALM13341.1"/>
    </source>
</evidence>
<dbReference type="PROSITE" id="PS01066">
    <property type="entry name" value="UPP_SYNTHASE"/>
    <property type="match status" value="1"/>
</dbReference>
<dbReference type="Gene3D" id="3.40.1180.10">
    <property type="entry name" value="Decaprenyl diphosphate synthase-like"/>
    <property type="match status" value="1"/>
</dbReference>
<feature type="binding site" evidence="2">
    <location>
        <position position="32"/>
    </location>
    <ligand>
        <name>substrate</name>
    </ligand>
</feature>
<dbReference type="EMBL" id="CP013065">
    <property type="protein sequence ID" value="ALM13341.1"/>
    <property type="molecule type" value="Genomic_DNA"/>
</dbReference>
<dbReference type="NCBIfam" id="TIGR00055">
    <property type="entry name" value="uppS"/>
    <property type="match status" value="1"/>
</dbReference>
<feature type="binding site" evidence="2">
    <location>
        <begin position="181"/>
        <end position="183"/>
    </location>
    <ligand>
        <name>substrate</name>
    </ligand>
</feature>
<evidence type="ECO:0000256" key="2">
    <source>
        <dbReference type="HAMAP-Rule" id="MF_01139"/>
    </source>
</evidence>
<accession>A0A0S1SVL7</accession>
<keyword evidence="2" id="KW-0460">Magnesium</keyword>
<gene>
    <name evidence="3" type="ORF">PeribacterD1_0667</name>
</gene>
<dbReference type="Proteomes" id="UP000069135">
    <property type="component" value="Chromosome"/>
</dbReference>
<feature type="active site" description="Proton acceptor" evidence="2">
    <location>
        <position position="64"/>
    </location>
</feature>
<dbReference type="HAMAP" id="MF_01139">
    <property type="entry name" value="ISPT"/>
    <property type="match status" value="1"/>
</dbReference>
<name>A0A0S1SMT6_9BACT</name>
<dbReference type="STRING" id="1735162.PeribacterB2_0667"/>
<comment type="caution">
    <text evidence="2">Lacks conserved residue(s) required for the propagation of feature annotation.</text>
</comment>
<reference evidence="3 4" key="2">
    <citation type="journal article" date="2016" name="PeerJ">
        <title>Analysis of five complete genome sequences for members of the class Peribacteria in the recently recognized Peregrinibacteria bacterial phylum.</title>
        <authorList>
            <person name="Anantharaman K."/>
            <person name="Brown C.T."/>
            <person name="Burstein D."/>
            <person name="Castelle C.J."/>
            <person name="Probst A.J."/>
            <person name="Thomas B.C."/>
            <person name="Williams K.H."/>
            <person name="Banfield J.F."/>
        </authorList>
    </citation>
    <scope>NUCLEOTIDE SEQUENCE [LARGE SCALE GENOMIC DNA]</scope>
    <source>
        <strain evidence="3">RIFOXYD1_FULL_PER-ii_59_16</strain>
    </source>
</reference>
<dbReference type="GO" id="GO:0016094">
    <property type="term" value="P:polyprenol biosynthetic process"/>
    <property type="evidence" value="ECO:0007669"/>
    <property type="project" value="TreeGrafter"/>
</dbReference>
<keyword evidence="1 2" id="KW-0808">Transferase</keyword>
<dbReference type="PATRIC" id="fig|1735161.3.peg.646"/>
<comment type="subunit">
    <text evidence="2">Homodimer.</text>
</comment>
<dbReference type="SUPFAM" id="SSF64005">
    <property type="entry name" value="Undecaprenyl diphosphate synthase"/>
    <property type="match status" value="1"/>
</dbReference>
<accession>A0A0S1SJX0</accession>
<feature type="binding site" evidence="2">
    <location>
        <position position="67"/>
    </location>
    <ligand>
        <name>substrate</name>
    </ligand>
</feature>
<feature type="binding site" evidence="2">
    <location>
        <position position="65"/>
    </location>
    <ligand>
        <name>substrate</name>
    </ligand>
</feature>
<accession>A0A0S1SPD8</accession>
<feature type="binding site" evidence="2">
    <location>
        <position position="175"/>
    </location>
    <ligand>
        <name>substrate</name>
    </ligand>
</feature>